<name>A0ABM8G5F5_9CELL</name>
<dbReference type="EMBL" id="AP027729">
    <property type="protein sequence ID" value="BDZ43305.1"/>
    <property type="molecule type" value="Genomic_DNA"/>
</dbReference>
<dbReference type="RefSeq" id="WP_286217581.1">
    <property type="nucleotide sequence ID" value="NZ_AP027729.1"/>
</dbReference>
<keyword evidence="2" id="KW-1185">Reference proteome</keyword>
<evidence type="ECO:0000313" key="2">
    <source>
        <dbReference type="Proteomes" id="UP001321475"/>
    </source>
</evidence>
<evidence type="ECO:0000313" key="1">
    <source>
        <dbReference type="EMBL" id="BDZ43305.1"/>
    </source>
</evidence>
<gene>
    <name evidence="1" type="ORF">GCM10025865_26040</name>
</gene>
<accession>A0ABM8G5F5</accession>
<reference evidence="2" key="1">
    <citation type="journal article" date="2019" name="Int. J. Syst. Evol. Microbiol.">
        <title>The Global Catalogue of Microorganisms (GCM) 10K type strain sequencing project: providing services to taxonomists for standard genome sequencing and annotation.</title>
        <authorList>
            <consortium name="The Broad Institute Genomics Platform"/>
            <consortium name="The Broad Institute Genome Sequencing Center for Infectious Disease"/>
            <person name="Wu L."/>
            <person name="Ma J."/>
        </authorList>
    </citation>
    <scope>NUCLEOTIDE SEQUENCE [LARGE SCALE GENOMIC DNA]</scope>
    <source>
        <strain evidence="2">NBRC 108565</strain>
    </source>
</reference>
<organism evidence="1 2">
    <name type="scientific">Paraoerskovia sediminicola</name>
    <dbReference type="NCBI Taxonomy" id="1138587"/>
    <lineage>
        <taxon>Bacteria</taxon>
        <taxon>Bacillati</taxon>
        <taxon>Actinomycetota</taxon>
        <taxon>Actinomycetes</taxon>
        <taxon>Micrococcales</taxon>
        <taxon>Cellulomonadaceae</taxon>
        <taxon>Paraoerskovia</taxon>
    </lineage>
</organism>
<sequence length="48" mass="5231">MTTLLAVLTLVLLLALLTRLAVVVRNDGLGLRTPPASHTAPDRTGHWW</sequence>
<proteinExistence type="predicted"/>
<protein>
    <submittedName>
        <fullName evidence="1">Uncharacterized protein</fullName>
    </submittedName>
</protein>
<dbReference type="Proteomes" id="UP001321475">
    <property type="component" value="Chromosome"/>
</dbReference>